<dbReference type="InterPro" id="IPR011623">
    <property type="entry name" value="7TMR_DISM_rcpt_extracell_dom1"/>
</dbReference>
<keyword evidence="1" id="KW-0812">Transmembrane</keyword>
<proteinExistence type="predicted"/>
<evidence type="ECO:0000256" key="2">
    <source>
        <dbReference type="SAM" id="SignalP"/>
    </source>
</evidence>
<organism evidence="4 5">
    <name type="scientific">Ramlibacter algicola</name>
    <dbReference type="NCBI Taxonomy" id="2795217"/>
    <lineage>
        <taxon>Bacteria</taxon>
        <taxon>Pseudomonadati</taxon>
        <taxon>Pseudomonadota</taxon>
        <taxon>Betaproteobacteria</taxon>
        <taxon>Burkholderiales</taxon>
        <taxon>Comamonadaceae</taxon>
        <taxon>Ramlibacter</taxon>
    </lineage>
</organism>
<keyword evidence="1" id="KW-1133">Transmembrane helix</keyword>
<dbReference type="InterPro" id="IPR043128">
    <property type="entry name" value="Rev_trsase/Diguanyl_cyclase"/>
</dbReference>
<dbReference type="EMBL" id="JAEDAO010000001">
    <property type="protein sequence ID" value="MBK0394376.1"/>
    <property type="molecule type" value="Genomic_DNA"/>
</dbReference>
<feature type="chain" id="PRO_5037021491" evidence="2">
    <location>
        <begin position="27"/>
        <end position="573"/>
    </location>
</feature>
<dbReference type="Pfam" id="PF07695">
    <property type="entry name" value="7TMR-DISM_7TM"/>
    <property type="match status" value="1"/>
</dbReference>
<dbReference type="SUPFAM" id="SSF55073">
    <property type="entry name" value="Nucleotide cyclase"/>
    <property type="match status" value="1"/>
</dbReference>
<feature type="signal peptide" evidence="2">
    <location>
        <begin position="1"/>
        <end position="26"/>
    </location>
</feature>
<feature type="transmembrane region" description="Helical" evidence="1">
    <location>
        <begin position="368"/>
        <end position="390"/>
    </location>
</feature>
<comment type="caution">
    <text evidence="4">The sequence shown here is derived from an EMBL/GenBank/DDBJ whole genome shotgun (WGS) entry which is preliminary data.</text>
</comment>
<feature type="transmembrane region" description="Helical" evidence="1">
    <location>
        <begin position="188"/>
        <end position="210"/>
    </location>
</feature>
<dbReference type="InterPro" id="IPR000160">
    <property type="entry name" value="GGDEF_dom"/>
</dbReference>
<protein>
    <submittedName>
        <fullName evidence="4">Diguanylate cyclase</fullName>
    </submittedName>
</protein>
<dbReference type="Pfam" id="PF00990">
    <property type="entry name" value="GGDEF"/>
    <property type="match status" value="1"/>
</dbReference>
<reference evidence="4" key="1">
    <citation type="submission" date="2020-12" db="EMBL/GenBank/DDBJ databases">
        <title>Ramlibacter sp. nov., isolated from a freshwater alga, Cryptomonas.</title>
        <authorList>
            <person name="Kim H.M."/>
            <person name="Jeon C.O."/>
        </authorList>
    </citation>
    <scope>NUCLEOTIDE SEQUENCE</scope>
    <source>
        <strain evidence="4">CrO1</strain>
    </source>
</reference>
<dbReference type="RefSeq" id="WP_200789380.1">
    <property type="nucleotide sequence ID" value="NZ_JAEDAO010000001.1"/>
</dbReference>
<dbReference type="Gene3D" id="2.60.40.2380">
    <property type="match status" value="1"/>
</dbReference>
<evidence type="ECO:0000256" key="1">
    <source>
        <dbReference type="SAM" id="Phobius"/>
    </source>
</evidence>
<name>A0A934USY6_9BURK</name>
<dbReference type="AlphaFoldDB" id="A0A934USY6"/>
<sequence length="573" mass="62184">MSSRCVRWGRAWLAMLLLAFAVAARADDRVVTLEPETGQVTLDAEGDAWLDTSGAGTIGDVAAAQLPWAPMHAGAVYRLQSGRALWVRFTVDVHDDSQRWYLQVPYPALDRITLYTADAQSRWTERTAGDHVPVSSWPVPHRHAVLPLVLTPGKPQLFYVRVENQFSFSAPLTFTSERELLRQEQRSALLLGIYFGLVGLSVVLALFGLATVHDTAFGWYALSVTLMGLAQASLSGVAGLHLWPQWPWWNNLAVMALPVCAIGSLLAFLGSMVSLRERSARLAQVQVALSVACLVAVALILTVDARWRLVLMVATVSIGLATGVALVAWAARRGDRHAGWLLAGMLPVVVSGALPLSRAAGLIPASFWTANALLIGIALELPILLAVLAARVHDRRENIRRLSGLERIDPSTGLVNAHVFVERLATLITRSERLKQQAVVLLIDLVNVDQVRREWDRRSAEELPLRLAARLLASARDIDTVARLSDHRFGLLVEGPVPPGEAAATGAKIVAACLRPFDDKPVQWVPQVRIAQTVVPGLGDAQLVLDKLESTLAAAPPDSKRAVFSVAMEAARA</sequence>
<feature type="domain" description="GGDEF" evidence="3">
    <location>
        <begin position="395"/>
        <end position="565"/>
    </location>
</feature>
<feature type="transmembrane region" description="Helical" evidence="1">
    <location>
        <begin position="248"/>
        <end position="270"/>
    </location>
</feature>
<feature type="transmembrane region" description="Helical" evidence="1">
    <location>
        <begin position="338"/>
        <end position="356"/>
    </location>
</feature>
<dbReference type="SMART" id="SM00267">
    <property type="entry name" value="GGDEF"/>
    <property type="match status" value="1"/>
</dbReference>
<dbReference type="InterPro" id="IPR011622">
    <property type="entry name" value="7TMR_DISM_rcpt_extracell_dom2"/>
</dbReference>
<evidence type="ECO:0000313" key="5">
    <source>
        <dbReference type="Proteomes" id="UP000617041"/>
    </source>
</evidence>
<keyword evidence="1" id="KW-0472">Membrane</keyword>
<gene>
    <name evidence="4" type="ORF">I8E28_17365</name>
</gene>
<feature type="transmembrane region" description="Helical" evidence="1">
    <location>
        <begin position="217"/>
        <end position="242"/>
    </location>
</feature>
<accession>A0A934USY6</accession>
<evidence type="ECO:0000259" key="3">
    <source>
        <dbReference type="SMART" id="SM00267"/>
    </source>
</evidence>
<dbReference type="Proteomes" id="UP000617041">
    <property type="component" value="Unassembled WGS sequence"/>
</dbReference>
<dbReference type="Gene3D" id="3.30.70.270">
    <property type="match status" value="1"/>
</dbReference>
<feature type="transmembrane region" description="Helical" evidence="1">
    <location>
        <begin position="282"/>
        <end position="303"/>
    </location>
</feature>
<feature type="transmembrane region" description="Helical" evidence="1">
    <location>
        <begin position="309"/>
        <end position="331"/>
    </location>
</feature>
<keyword evidence="2" id="KW-0732">Signal</keyword>
<keyword evidence="5" id="KW-1185">Reference proteome</keyword>
<dbReference type="InterPro" id="IPR029787">
    <property type="entry name" value="Nucleotide_cyclase"/>
</dbReference>
<dbReference type="Pfam" id="PF07696">
    <property type="entry name" value="7TMR-DISMED2"/>
    <property type="match status" value="1"/>
</dbReference>
<evidence type="ECO:0000313" key="4">
    <source>
        <dbReference type="EMBL" id="MBK0394376.1"/>
    </source>
</evidence>